<evidence type="ECO:0000313" key="8">
    <source>
        <dbReference type="EMBL" id="ALV08527.1"/>
    </source>
</evidence>
<evidence type="ECO:0000256" key="7">
    <source>
        <dbReference type="ARBA" id="ARBA00023136"/>
    </source>
</evidence>
<evidence type="ECO:0000313" key="9">
    <source>
        <dbReference type="Proteomes" id="UP000060699"/>
    </source>
</evidence>
<dbReference type="EMBL" id="CP013729">
    <property type="protein sequence ID" value="ALV08527.1"/>
    <property type="molecule type" value="Genomic_DNA"/>
</dbReference>
<keyword evidence="9" id="KW-1185">Reference proteome</keyword>
<sequence>MSVYSSAPGGATDGRTAAAAAPAVPQHPTALASSGAAAAPLPRKAALGAVIRVTSGNFLEMFDFFLYGFYALYISQAFFPTSSEYLSLMLTFVTFGAGFLMRPLGAIILGAYIDKIGRRKGLILTLAIMACGTVLIAFTPSYASIGVLAPVLVLVGRLLQGFSAGVELGGVSVYLSEMATPGRKGFYVSWQSASQQAAIMVAAALGYGLSQWLSAAQISEWGWRIPFLIGSLILPFVFHIRRSLAETEAFLARKHHPTLREIMASMVRNWALVGAGMMLVVMTTVSFYLITVYTPTFGKSVLHLSATSALVVTFCVGLSNFIWLPVMGAVSDRIGRWPLLLTFSLLTVLTAYPAMSWLTSGPSFERMLVVELWLSFLYASYNAATIVALTEVMPPEVRTTGFSLAYSLATAVFGGFTPLVSTWLIQVTGDKAAPGLWMSGAGAIGLVATFLLYRGIVKAR</sequence>
<dbReference type="NCBIfam" id="NF011656">
    <property type="entry name" value="PRK15075.1"/>
    <property type="match status" value="1"/>
</dbReference>
<dbReference type="FunFam" id="1.20.1250.20:FF:000001">
    <property type="entry name" value="Dicarboxylate MFS transporter"/>
    <property type="match status" value="1"/>
</dbReference>
<dbReference type="CDD" id="cd17368">
    <property type="entry name" value="MFS_CitA"/>
    <property type="match status" value="1"/>
</dbReference>
<dbReference type="InterPro" id="IPR036259">
    <property type="entry name" value="MFS_trans_sf"/>
</dbReference>
<dbReference type="PROSITE" id="PS00216">
    <property type="entry name" value="SUGAR_TRANSPORT_1"/>
    <property type="match status" value="1"/>
</dbReference>
<comment type="subcellular location">
    <subcellularLocation>
        <location evidence="1">Cell membrane</location>
        <topology evidence="1">Multi-pass membrane protein</topology>
    </subcellularLocation>
</comment>
<dbReference type="SUPFAM" id="SSF103473">
    <property type="entry name" value="MFS general substrate transporter"/>
    <property type="match status" value="1"/>
</dbReference>
<accession>A0A0U3LKA2</accession>
<keyword evidence="4" id="KW-0812">Transmembrane</keyword>
<dbReference type="InterPro" id="IPR020846">
    <property type="entry name" value="MFS_dom"/>
</dbReference>
<dbReference type="RefSeq" id="WP_083525836.1">
    <property type="nucleotide sequence ID" value="NZ_CP013729.1"/>
</dbReference>
<gene>
    <name evidence="8" type="ORF">RD2015_4078</name>
</gene>
<evidence type="ECO:0000256" key="6">
    <source>
        <dbReference type="ARBA" id="ARBA00022989"/>
    </source>
</evidence>
<keyword evidence="5" id="KW-0769">Symport</keyword>
<proteinExistence type="predicted"/>
<dbReference type="PANTHER" id="PTHR43528">
    <property type="entry name" value="ALPHA-KETOGLUTARATE PERMEASE"/>
    <property type="match status" value="1"/>
</dbReference>
<dbReference type="PATRIC" id="fig|76731.3.peg.4178"/>
<dbReference type="PANTHER" id="PTHR43528:SF6">
    <property type="entry name" value="CITRATE-PROTON SYMPORTER"/>
    <property type="match status" value="1"/>
</dbReference>
<dbReference type="Proteomes" id="UP000060699">
    <property type="component" value="Chromosome"/>
</dbReference>
<dbReference type="OrthoDB" id="6766492at2"/>
<keyword evidence="6" id="KW-1133">Transmembrane helix</keyword>
<dbReference type="STRING" id="76731.RD2015_4078"/>
<dbReference type="KEGG" id="rdp:RD2015_4078"/>
<dbReference type="Pfam" id="PF00083">
    <property type="entry name" value="Sugar_tr"/>
    <property type="match status" value="1"/>
</dbReference>
<dbReference type="InterPro" id="IPR005828">
    <property type="entry name" value="MFS_sugar_transport-like"/>
</dbReference>
<keyword evidence="7" id="KW-0472">Membrane</keyword>
<name>A0A0U3LKA2_9BURK</name>
<evidence type="ECO:0000256" key="3">
    <source>
        <dbReference type="ARBA" id="ARBA00022475"/>
    </source>
</evidence>
<protein>
    <submittedName>
        <fullName evidence="8">General substrate transporter</fullName>
    </submittedName>
</protein>
<reference evidence="8 9" key="1">
    <citation type="submission" date="2015-12" db="EMBL/GenBank/DDBJ databases">
        <title>Complete genome of Roseateles depolymerans KCTC 42856.</title>
        <authorList>
            <person name="Kim K.M."/>
        </authorList>
    </citation>
    <scope>NUCLEOTIDE SEQUENCE [LARGE SCALE GENOMIC DNA]</scope>
    <source>
        <strain evidence="8 9">KCTC 42856</strain>
    </source>
</reference>
<keyword evidence="2" id="KW-0813">Transport</keyword>
<organism evidence="8 9">
    <name type="scientific">Roseateles depolymerans</name>
    <dbReference type="NCBI Taxonomy" id="76731"/>
    <lineage>
        <taxon>Bacteria</taxon>
        <taxon>Pseudomonadati</taxon>
        <taxon>Pseudomonadota</taxon>
        <taxon>Betaproteobacteria</taxon>
        <taxon>Burkholderiales</taxon>
        <taxon>Sphaerotilaceae</taxon>
        <taxon>Roseateles</taxon>
    </lineage>
</organism>
<evidence type="ECO:0000256" key="5">
    <source>
        <dbReference type="ARBA" id="ARBA00022847"/>
    </source>
</evidence>
<dbReference type="GO" id="GO:0015293">
    <property type="term" value="F:symporter activity"/>
    <property type="evidence" value="ECO:0007669"/>
    <property type="project" value="UniProtKB-KW"/>
</dbReference>
<evidence type="ECO:0000256" key="2">
    <source>
        <dbReference type="ARBA" id="ARBA00022448"/>
    </source>
</evidence>
<evidence type="ECO:0000256" key="1">
    <source>
        <dbReference type="ARBA" id="ARBA00004651"/>
    </source>
</evidence>
<evidence type="ECO:0000256" key="4">
    <source>
        <dbReference type="ARBA" id="ARBA00022692"/>
    </source>
</evidence>
<dbReference type="GO" id="GO:0005886">
    <property type="term" value="C:plasma membrane"/>
    <property type="evidence" value="ECO:0007669"/>
    <property type="project" value="UniProtKB-SubCell"/>
</dbReference>
<dbReference type="InterPro" id="IPR051084">
    <property type="entry name" value="H+-coupled_symporters"/>
</dbReference>
<dbReference type="Gene3D" id="1.20.1250.20">
    <property type="entry name" value="MFS general substrate transporter like domains"/>
    <property type="match status" value="2"/>
</dbReference>
<dbReference type="PROSITE" id="PS50850">
    <property type="entry name" value="MFS"/>
    <property type="match status" value="1"/>
</dbReference>
<dbReference type="PROSITE" id="PS00217">
    <property type="entry name" value="SUGAR_TRANSPORT_2"/>
    <property type="match status" value="1"/>
</dbReference>
<dbReference type="InterPro" id="IPR005829">
    <property type="entry name" value="Sugar_transporter_CS"/>
</dbReference>
<dbReference type="AlphaFoldDB" id="A0A0U3LKA2"/>
<keyword evidence="3" id="KW-1003">Cell membrane</keyword>